<dbReference type="PROSITE" id="PS50011">
    <property type="entry name" value="PROTEIN_KINASE_DOM"/>
    <property type="match status" value="1"/>
</dbReference>
<dbReference type="SUPFAM" id="SSF56112">
    <property type="entry name" value="Protein kinase-like (PK-like)"/>
    <property type="match status" value="1"/>
</dbReference>
<feature type="region of interest" description="Disordered" evidence="7">
    <location>
        <begin position="466"/>
        <end position="502"/>
    </location>
</feature>
<dbReference type="FunFam" id="3.30.200.20:FF:000042">
    <property type="entry name" value="Aurora kinase A"/>
    <property type="match status" value="1"/>
</dbReference>
<evidence type="ECO:0000256" key="4">
    <source>
        <dbReference type="ARBA" id="ARBA00022777"/>
    </source>
</evidence>
<dbReference type="GO" id="GO:0005524">
    <property type="term" value="F:ATP binding"/>
    <property type="evidence" value="ECO:0007669"/>
    <property type="project" value="UniProtKB-UniRule"/>
</dbReference>
<evidence type="ECO:0000256" key="1">
    <source>
        <dbReference type="ARBA" id="ARBA00022527"/>
    </source>
</evidence>
<feature type="domain" description="Protein kinase" evidence="8">
    <location>
        <begin position="69"/>
        <end position="338"/>
    </location>
</feature>
<dbReference type="InterPro" id="IPR017441">
    <property type="entry name" value="Protein_kinase_ATP_BS"/>
</dbReference>
<evidence type="ECO:0000256" key="7">
    <source>
        <dbReference type="SAM" id="MobiDB-lite"/>
    </source>
</evidence>
<evidence type="ECO:0000313" key="10">
    <source>
        <dbReference type="Proteomes" id="UP000751190"/>
    </source>
</evidence>
<dbReference type="GO" id="GO:0005952">
    <property type="term" value="C:cAMP-dependent protein kinase complex"/>
    <property type="evidence" value="ECO:0007669"/>
    <property type="project" value="TreeGrafter"/>
</dbReference>
<comment type="caution">
    <text evidence="9">The sequence shown here is derived from an EMBL/GenBank/DDBJ whole genome shotgun (WGS) entry which is preliminary data.</text>
</comment>
<dbReference type="PANTHER" id="PTHR24353">
    <property type="entry name" value="CYCLIC NUCLEOTIDE-DEPENDENT PROTEIN KINASE"/>
    <property type="match status" value="1"/>
</dbReference>
<dbReference type="InterPro" id="IPR011009">
    <property type="entry name" value="Kinase-like_dom_sf"/>
</dbReference>
<accession>A0A8J5XVQ9</accession>
<evidence type="ECO:0000313" key="9">
    <source>
        <dbReference type="EMBL" id="KAG8466345.1"/>
    </source>
</evidence>
<keyword evidence="2" id="KW-0808">Transferase</keyword>
<dbReference type="SMART" id="SM00220">
    <property type="entry name" value="S_TKc"/>
    <property type="match status" value="1"/>
</dbReference>
<dbReference type="InterPro" id="IPR000719">
    <property type="entry name" value="Prot_kinase_dom"/>
</dbReference>
<gene>
    <name evidence="9" type="ORF">KFE25_002101</name>
</gene>
<dbReference type="Gene3D" id="3.30.200.20">
    <property type="entry name" value="Phosphorylase Kinase, domain 1"/>
    <property type="match status" value="1"/>
</dbReference>
<dbReference type="Gene3D" id="1.10.510.10">
    <property type="entry name" value="Transferase(Phosphotransferase) domain 1"/>
    <property type="match status" value="1"/>
</dbReference>
<protein>
    <recommendedName>
        <fullName evidence="8">Protein kinase domain-containing protein</fullName>
    </recommendedName>
</protein>
<dbReference type="InterPro" id="IPR008271">
    <property type="entry name" value="Ser/Thr_kinase_AS"/>
</dbReference>
<evidence type="ECO:0000259" key="8">
    <source>
        <dbReference type="PROSITE" id="PS50011"/>
    </source>
</evidence>
<dbReference type="GO" id="GO:0004691">
    <property type="term" value="F:cAMP-dependent protein kinase activity"/>
    <property type="evidence" value="ECO:0007669"/>
    <property type="project" value="TreeGrafter"/>
</dbReference>
<dbReference type="OMA" id="CERTHWQ"/>
<feature type="binding site" evidence="6">
    <location>
        <position position="98"/>
    </location>
    <ligand>
        <name>ATP</name>
        <dbReference type="ChEBI" id="CHEBI:30616"/>
    </ligand>
</feature>
<feature type="compositionally biased region" description="Acidic residues" evidence="7">
    <location>
        <begin position="493"/>
        <end position="502"/>
    </location>
</feature>
<evidence type="ECO:0000256" key="2">
    <source>
        <dbReference type="ARBA" id="ARBA00022679"/>
    </source>
</evidence>
<name>A0A8J5XVQ9_DIALT</name>
<dbReference type="EMBL" id="JAGTXO010000008">
    <property type="protein sequence ID" value="KAG8466345.1"/>
    <property type="molecule type" value="Genomic_DNA"/>
</dbReference>
<keyword evidence="5 6" id="KW-0067">ATP-binding</keyword>
<feature type="region of interest" description="Disordered" evidence="7">
    <location>
        <begin position="375"/>
        <end position="399"/>
    </location>
</feature>
<reference evidence="9" key="1">
    <citation type="submission" date="2021-05" db="EMBL/GenBank/DDBJ databases">
        <title>The genome of the haptophyte Pavlova lutheri (Diacronema luteri, Pavlovales) - a model for lipid biosynthesis in eukaryotic algae.</title>
        <authorList>
            <person name="Hulatt C.J."/>
            <person name="Posewitz M.C."/>
        </authorList>
    </citation>
    <scope>NUCLEOTIDE SEQUENCE</scope>
    <source>
        <strain evidence="9">NIVA-4/92</strain>
    </source>
</reference>
<evidence type="ECO:0000256" key="3">
    <source>
        <dbReference type="ARBA" id="ARBA00022741"/>
    </source>
</evidence>
<dbReference type="Proteomes" id="UP000751190">
    <property type="component" value="Unassembled WGS sequence"/>
</dbReference>
<keyword evidence="4" id="KW-0418">Kinase</keyword>
<dbReference type="OrthoDB" id="347657at2759"/>
<keyword evidence="1" id="KW-0723">Serine/threonine-protein kinase</keyword>
<evidence type="ECO:0000256" key="5">
    <source>
        <dbReference type="ARBA" id="ARBA00022840"/>
    </source>
</evidence>
<keyword evidence="3 6" id="KW-0547">Nucleotide-binding</keyword>
<sequence length="502" mass="55359">MAEAVAKYGLSVTVLLAERGCERTHWQTLASEDVRAKLQPTPSAADGSVAPAKPQARRPDAIRVQLSDFELGRVLGEGNYSRVFLATWRSTGEKVAVKLIEKKKVERFKKQAEPLMEKHVLSITSHPSIVRLLHTFHDSACLYIVTEYVPGGELWNLTHRTGVRHSLGAFYAAELLDVLEYLHANSIVHRDVKPENVLIGANGHIKLIDFGTAKTLGDDARDTAGNFKFGRNFKEFVGTAEYMPPEAINNKPADFRADLWSFGGTLYHLVTGHPPFKGPSEYLTFKRVLELKYRCPVGMPDDARDLIHRLLRLEPRERLGGGDGRADRHAAIKAHAYFREIDWSVPLHAQRLPSPTLVELATPGAAKRLREFGGAALPAPVEPPPLPPPAARKRRRGPTDAELAQHAAACAEREQRVADRASAVLRIVGAGAVAAAVRGAPYDVRRRIALHLDVREQLSEELRVALQMPEPEPEIVDEIEPLPDSGDEGSASESEEVSEPCK</sequence>
<evidence type="ECO:0000256" key="6">
    <source>
        <dbReference type="PROSITE-ProRule" id="PRU10141"/>
    </source>
</evidence>
<dbReference type="AlphaFoldDB" id="A0A8J5XVQ9"/>
<feature type="compositionally biased region" description="Acidic residues" evidence="7">
    <location>
        <begin position="471"/>
        <end position="487"/>
    </location>
</feature>
<keyword evidence="10" id="KW-1185">Reference proteome</keyword>
<dbReference type="PROSITE" id="PS00107">
    <property type="entry name" value="PROTEIN_KINASE_ATP"/>
    <property type="match status" value="1"/>
</dbReference>
<dbReference type="PROSITE" id="PS00108">
    <property type="entry name" value="PROTEIN_KINASE_ST"/>
    <property type="match status" value="1"/>
</dbReference>
<dbReference type="Pfam" id="PF00069">
    <property type="entry name" value="Pkinase"/>
    <property type="match status" value="1"/>
</dbReference>
<feature type="compositionally biased region" description="Pro residues" evidence="7">
    <location>
        <begin position="380"/>
        <end position="390"/>
    </location>
</feature>
<proteinExistence type="predicted"/>
<dbReference type="PANTHER" id="PTHR24353:SF37">
    <property type="entry name" value="CAMP-DEPENDENT PROTEIN KINASE CATALYTIC SUBUNIT PRKX"/>
    <property type="match status" value="1"/>
</dbReference>
<organism evidence="9 10">
    <name type="scientific">Diacronema lutheri</name>
    <name type="common">Unicellular marine alga</name>
    <name type="synonym">Monochrysis lutheri</name>
    <dbReference type="NCBI Taxonomy" id="2081491"/>
    <lineage>
        <taxon>Eukaryota</taxon>
        <taxon>Haptista</taxon>
        <taxon>Haptophyta</taxon>
        <taxon>Pavlovophyceae</taxon>
        <taxon>Pavlovales</taxon>
        <taxon>Pavlovaceae</taxon>
        <taxon>Diacronema</taxon>
    </lineage>
</organism>